<keyword evidence="2" id="KW-1133">Transmembrane helix</keyword>
<dbReference type="VEuPathDB" id="VectorBase:LOC119167192"/>
<dbReference type="PROSITE" id="PS51885">
    <property type="entry name" value="NEPRILYSIN"/>
    <property type="match status" value="1"/>
</dbReference>
<keyword evidence="4" id="KW-1185">Reference proteome</keyword>
<dbReference type="Gene3D" id="1.10.1380.10">
    <property type="entry name" value="Neutral endopeptidase , domain2"/>
    <property type="match status" value="1"/>
</dbReference>
<gene>
    <name evidence="3" type="ORF">HPB51_011485</name>
</gene>
<feature type="compositionally biased region" description="Basic and acidic residues" evidence="1">
    <location>
        <begin position="1"/>
        <end position="10"/>
    </location>
</feature>
<dbReference type="InterPro" id="IPR042089">
    <property type="entry name" value="Peptidase_M13_dom_2"/>
</dbReference>
<dbReference type="EMBL" id="JABSTU010000005">
    <property type="protein sequence ID" value="KAH8030698.1"/>
    <property type="molecule type" value="Genomic_DNA"/>
</dbReference>
<dbReference type="AlphaFoldDB" id="A0A9J6E8Q8"/>
<dbReference type="Proteomes" id="UP000821866">
    <property type="component" value="Chromosome 3"/>
</dbReference>
<dbReference type="GO" id="GO:0004222">
    <property type="term" value="F:metalloendopeptidase activity"/>
    <property type="evidence" value="ECO:0007669"/>
    <property type="project" value="InterPro"/>
</dbReference>
<evidence type="ECO:0000256" key="1">
    <source>
        <dbReference type="SAM" id="MobiDB-lite"/>
    </source>
</evidence>
<reference evidence="3" key="1">
    <citation type="journal article" date="2020" name="Cell">
        <title>Large-Scale Comparative Analyses of Tick Genomes Elucidate Their Genetic Diversity and Vector Capacities.</title>
        <authorList>
            <consortium name="Tick Genome and Microbiome Consortium (TIGMIC)"/>
            <person name="Jia N."/>
            <person name="Wang J."/>
            <person name="Shi W."/>
            <person name="Du L."/>
            <person name="Sun Y."/>
            <person name="Zhan W."/>
            <person name="Jiang J.F."/>
            <person name="Wang Q."/>
            <person name="Zhang B."/>
            <person name="Ji P."/>
            <person name="Bell-Sakyi L."/>
            <person name="Cui X.M."/>
            <person name="Yuan T.T."/>
            <person name="Jiang B.G."/>
            <person name="Yang W.F."/>
            <person name="Lam T.T."/>
            <person name="Chang Q.C."/>
            <person name="Ding S.J."/>
            <person name="Wang X.J."/>
            <person name="Zhu J.G."/>
            <person name="Ruan X.D."/>
            <person name="Zhao L."/>
            <person name="Wei J.T."/>
            <person name="Ye R.Z."/>
            <person name="Que T.C."/>
            <person name="Du C.H."/>
            <person name="Zhou Y.H."/>
            <person name="Cheng J.X."/>
            <person name="Dai P.F."/>
            <person name="Guo W.B."/>
            <person name="Han X.H."/>
            <person name="Huang E.J."/>
            <person name="Li L.F."/>
            <person name="Wei W."/>
            <person name="Gao Y.C."/>
            <person name="Liu J.Z."/>
            <person name="Shao H.Z."/>
            <person name="Wang X."/>
            <person name="Wang C.C."/>
            <person name="Yang T.C."/>
            <person name="Huo Q.B."/>
            <person name="Li W."/>
            <person name="Chen H.Y."/>
            <person name="Chen S.E."/>
            <person name="Zhou L.G."/>
            <person name="Ni X.B."/>
            <person name="Tian J.H."/>
            <person name="Sheng Y."/>
            <person name="Liu T."/>
            <person name="Pan Y.S."/>
            <person name="Xia L.Y."/>
            <person name="Li J."/>
            <person name="Zhao F."/>
            <person name="Cao W.C."/>
        </authorList>
    </citation>
    <scope>NUCLEOTIDE SEQUENCE</scope>
    <source>
        <strain evidence="3">Rmic-2018</strain>
    </source>
</reference>
<accession>A0A9J6E8Q8</accession>
<reference evidence="3" key="2">
    <citation type="submission" date="2021-09" db="EMBL/GenBank/DDBJ databases">
        <authorList>
            <person name="Jia N."/>
            <person name="Wang J."/>
            <person name="Shi W."/>
            <person name="Du L."/>
            <person name="Sun Y."/>
            <person name="Zhan W."/>
            <person name="Jiang J."/>
            <person name="Wang Q."/>
            <person name="Zhang B."/>
            <person name="Ji P."/>
            <person name="Sakyi L.B."/>
            <person name="Cui X."/>
            <person name="Yuan T."/>
            <person name="Jiang B."/>
            <person name="Yang W."/>
            <person name="Lam T.T.-Y."/>
            <person name="Chang Q."/>
            <person name="Ding S."/>
            <person name="Wang X."/>
            <person name="Zhu J."/>
            <person name="Ruan X."/>
            <person name="Zhao L."/>
            <person name="Wei J."/>
            <person name="Que T."/>
            <person name="Du C."/>
            <person name="Cheng J."/>
            <person name="Dai P."/>
            <person name="Han X."/>
            <person name="Huang E."/>
            <person name="Gao Y."/>
            <person name="Liu J."/>
            <person name="Shao H."/>
            <person name="Ye R."/>
            <person name="Li L."/>
            <person name="Wei W."/>
            <person name="Wang X."/>
            <person name="Wang C."/>
            <person name="Huo Q."/>
            <person name="Li W."/>
            <person name="Guo W."/>
            <person name="Chen H."/>
            <person name="Chen S."/>
            <person name="Zhou L."/>
            <person name="Zhou L."/>
            <person name="Ni X."/>
            <person name="Tian J."/>
            <person name="Zhou Y."/>
            <person name="Sheng Y."/>
            <person name="Liu T."/>
            <person name="Pan Y."/>
            <person name="Xia L."/>
            <person name="Li J."/>
            <person name="Zhao F."/>
            <person name="Cao W."/>
        </authorList>
    </citation>
    <scope>NUCLEOTIDE SEQUENCE</scope>
    <source>
        <strain evidence="3">Rmic-2018</strain>
        <tissue evidence="3">Larvae</tissue>
    </source>
</reference>
<name>A0A9J6E8Q8_RHIMP</name>
<sequence length="730" mass="81266">MDPAAEHDFPDGTPANSGSSFSTREVVNLADVQRGHPIDEETKNGKYELCGVPCNVPLDATWCILLLLLVSLVIVTIIGVYAAKHPAHDSQALVADPDVAAACGDDSARCHNITLYLMDSLNSLVDPCSDFHENVCGWWKAKVAHRGSYQDFHVRFFNYRVARELAAMADPFISDSGPTPASLENQMATFFASCAIVSAGFDRGGNRAELLKTFGIAVWEWTNADNFGRFLELVVTKTLSTGLPSFLKAQFFKGEGFRLDLGETLGSTFSYRQREARKNVLIMLDDFLDESTLARVNYSEISALDEVVQNLTVGRNELHWSLLKGQEELNSIAEDVDWMKALERGLPAKLKNEPMKDGLEVHGVSAFRDLIERLRVEPLPRVGEYSLVVLLAQVTKYVPPLGYEDDSNAETFVAKCLHLTASLFDRLYPVWVAKTFQHTEQVSGARYLFDDIVSTLRKEPVVNQGLMIDTRRLNKARLVTYDEVENDSLPMAPLDATLGGSFLFNLAQVAAARVGEKPAAVEFWEYQLKGHVGYTGDRNFLISSAYLSNVGVYVTVTTDPEMTTYLRYATLGTLILRSIFDSDATKYFPNWAQEYIKECFAQSASSVLGQPVSTRLATAVMRFRWSAQLSWFLKSRRLGENDNVTDDEHSEKLGSATTPQSGTSVLKKLFFRIVCFTVCGDTDAPELCDDLAGFDRHFARVFHCPKKTATRNGECTCLGFNRCQTVLTRL</sequence>
<dbReference type="VEuPathDB" id="VectorBase:LOC119165292"/>
<keyword evidence="2" id="KW-0812">Transmembrane</keyword>
<evidence type="ECO:0000256" key="2">
    <source>
        <dbReference type="SAM" id="Phobius"/>
    </source>
</evidence>
<dbReference type="InterPro" id="IPR000718">
    <property type="entry name" value="Peptidase_M13"/>
</dbReference>
<organism evidence="3 4">
    <name type="scientific">Rhipicephalus microplus</name>
    <name type="common">Cattle tick</name>
    <name type="synonym">Boophilus microplus</name>
    <dbReference type="NCBI Taxonomy" id="6941"/>
    <lineage>
        <taxon>Eukaryota</taxon>
        <taxon>Metazoa</taxon>
        <taxon>Ecdysozoa</taxon>
        <taxon>Arthropoda</taxon>
        <taxon>Chelicerata</taxon>
        <taxon>Arachnida</taxon>
        <taxon>Acari</taxon>
        <taxon>Parasitiformes</taxon>
        <taxon>Ixodida</taxon>
        <taxon>Ixodoidea</taxon>
        <taxon>Ixodidae</taxon>
        <taxon>Rhipicephalinae</taxon>
        <taxon>Rhipicephalus</taxon>
        <taxon>Boophilus</taxon>
    </lineage>
</organism>
<proteinExistence type="predicted"/>
<comment type="caution">
    <text evidence="3">The sequence shown here is derived from an EMBL/GenBank/DDBJ whole genome shotgun (WGS) entry which is preliminary data.</text>
</comment>
<evidence type="ECO:0000313" key="3">
    <source>
        <dbReference type="EMBL" id="KAH8030698.1"/>
    </source>
</evidence>
<evidence type="ECO:0000313" key="4">
    <source>
        <dbReference type="Proteomes" id="UP000821866"/>
    </source>
</evidence>
<feature type="region of interest" description="Disordered" evidence="1">
    <location>
        <begin position="1"/>
        <end position="21"/>
    </location>
</feature>
<dbReference type="InterPro" id="IPR024079">
    <property type="entry name" value="MetalloPept_cat_dom_sf"/>
</dbReference>
<dbReference type="GO" id="GO:0006508">
    <property type="term" value="P:proteolysis"/>
    <property type="evidence" value="ECO:0007669"/>
    <property type="project" value="InterPro"/>
</dbReference>
<keyword evidence="2" id="KW-0472">Membrane</keyword>
<dbReference type="Gene3D" id="3.40.390.10">
    <property type="entry name" value="Collagenase (Catalytic Domain)"/>
    <property type="match status" value="1"/>
</dbReference>
<protein>
    <submittedName>
        <fullName evidence="3">Uncharacterized protein</fullName>
    </submittedName>
</protein>
<dbReference type="SUPFAM" id="SSF55486">
    <property type="entry name" value="Metalloproteases ('zincins'), catalytic domain"/>
    <property type="match status" value="1"/>
</dbReference>
<feature type="transmembrane region" description="Helical" evidence="2">
    <location>
        <begin position="62"/>
        <end position="83"/>
    </location>
</feature>